<sequence>MGIAREVVIPEENAVRRSRLQPAEEVVANPQAQDGAEAFAGFVHWLRGEYPELHLDIKRVIGEGDLVVTHSHLVLEPGKPGQALADHFRLENGKVVEHSDVIQDNLETSANKTPCCSVLRLKFAG</sequence>
<dbReference type="KEGG" id="kqi:F1D05_19815"/>
<evidence type="ECO:0000313" key="3">
    <source>
        <dbReference type="Proteomes" id="UP000515563"/>
    </source>
</evidence>
<keyword evidence="3" id="KW-1185">Reference proteome</keyword>
<dbReference type="Pfam" id="PF12680">
    <property type="entry name" value="SnoaL_2"/>
    <property type="match status" value="1"/>
</dbReference>
<reference evidence="3" key="1">
    <citation type="submission" date="2019-09" db="EMBL/GenBank/DDBJ databases">
        <title>Antimicrobial potential of Antarctic Bacteria.</title>
        <authorList>
            <person name="Benaud N."/>
            <person name="Edwards R.J."/>
            <person name="Ferrari B.C."/>
        </authorList>
    </citation>
    <scope>NUCLEOTIDE SEQUENCE [LARGE SCALE GENOMIC DNA]</scope>
    <source>
        <strain evidence="3">SPB151</strain>
    </source>
</reference>
<protein>
    <recommendedName>
        <fullName evidence="1">SnoaL-like domain-containing protein</fullName>
    </recommendedName>
</protein>
<dbReference type="AlphaFoldDB" id="A0A7G6X0J1"/>
<reference evidence="2 3" key="2">
    <citation type="journal article" date="2020" name="Microbiol. Resour. Announc.">
        <title>Antarctic desert soil bacteria exhibit high novel natural product potential, evaluated through long-read genome sequencing and comparative genomics.</title>
        <authorList>
            <person name="Benaud N."/>
            <person name="Edwards R.J."/>
            <person name="Amos T.G."/>
            <person name="D'Agostino P.M."/>
            <person name="Gutierrez-Chavez C."/>
            <person name="Montgomery K."/>
            <person name="Nicetic I."/>
            <person name="Ferrari B.C."/>
        </authorList>
    </citation>
    <scope>NUCLEOTIDE SEQUENCE [LARGE SCALE GENOMIC DNA]</scope>
    <source>
        <strain evidence="2 3">SPB151</strain>
    </source>
</reference>
<dbReference type="Proteomes" id="UP000515563">
    <property type="component" value="Chromosome"/>
</dbReference>
<gene>
    <name evidence="2" type="ORF">F1D05_19815</name>
</gene>
<evidence type="ECO:0000313" key="2">
    <source>
        <dbReference type="EMBL" id="QNE19756.1"/>
    </source>
</evidence>
<accession>A0A7G6X0J1</accession>
<proteinExistence type="predicted"/>
<dbReference type="SUPFAM" id="SSF54427">
    <property type="entry name" value="NTF2-like"/>
    <property type="match status" value="1"/>
</dbReference>
<name>A0A7G6X0J1_9ACTN</name>
<evidence type="ECO:0000259" key="1">
    <source>
        <dbReference type="Pfam" id="PF12680"/>
    </source>
</evidence>
<organism evidence="2 3">
    <name type="scientific">Kribbella qitaiheensis</name>
    <dbReference type="NCBI Taxonomy" id="1544730"/>
    <lineage>
        <taxon>Bacteria</taxon>
        <taxon>Bacillati</taxon>
        <taxon>Actinomycetota</taxon>
        <taxon>Actinomycetes</taxon>
        <taxon>Propionibacteriales</taxon>
        <taxon>Kribbellaceae</taxon>
        <taxon>Kribbella</taxon>
    </lineage>
</organism>
<dbReference type="Gene3D" id="3.10.450.50">
    <property type="match status" value="1"/>
</dbReference>
<dbReference type="InterPro" id="IPR037401">
    <property type="entry name" value="SnoaL-like"/>
</dbReference>
<feature type="domain" description="SnoaL-like" evidence="1">
    <location>
        <begin position="30"/>
        <end position="98"/>
    </location>
</feature>
<dbReference type="InterPro" id="IPR032710">
    <property type="entry name" value="NTF2-like_dom_sf"/>
</dbReference>
<dbReference type="EMBL" id="CP043661">
    <property type="protein sequence ID" value="QNE19756.1"/>
    <property type="molecule type" value="Genomic_DNA"/>
</dbReference>